<keyword evidence="3" id="KW-1185">Reference proteome</keyword>
<evidence type="ECO:0000313" key="2">
    <source>
        <dbReference type="EMBL" id="MEO1770017.1"/>
    </source>
</evidence>
<keyword evidence="1" id="KW-1133">Transmembrane helix</keyword>
<sequence length="246" mass="28314">MLIINILSVGLVVVTLLIVLYRFLMTSRLKKIEKQKGQPSSFYKKLAYVKYLEQEKHVSYLLFLSLLLAMGLLLSTYSLFELEDQLYAVNQKNAQTNDELYKMREEQRRFINDLPIKAYPEQGLGLGTYDWAALFENENRKQQYEIENELAAKAEPYFGLSSTLIVLDIPSKTLSIALVGHSGTQDQLETLEANQLAFVKEAEVVTHLTQVTFQMHLTGEDQKEETHHRTFTRAGDDQEFVQVPEE</sequence>
<keyword evidence="1" id="KW-0812">Transmembrane</keyword>
<proteinExistence type="predicted"/>
<keyword evidence="1" id="KW-0472">Membrane</keyword>
<gene>
    <name evidence="2" type="ORF">JZO67_001968</name>
</gene>
<feature type="transmembrane region" description="Helical" evidence="1">
    <location>
        <begin position="60"/>
        <end position="80"/>
    </location>
</feature>
<feature type="transmembrane region" description="Helical" evidence="1">
    <location>
        <begin position="6"/>
        <end position="24"/>
    </location>
</feature>
<evidence type="ECO:0000256" key="1">
    <source>
        <dbReference type="SAM" id="Phobius"/>
    </source>
</evidence>
<dbReference type="Proteomes" id="UP000664357">
    <property type="component" value="Unassembled WGS sequence"/>
</dbReference>
<evidence type="ECO:0000313" key="3">
    <source>
        <dbReference type="Proteomes" id="UP000664357"/>
    </source>
</evidence>
<organism evidence="2 3">
    <name type="scientific">Candidatus Enterococcus ferrettii</name>
    <dbReference type="NCBI Taxonomy" id="2815324"/>
    <lineage>
        <taxon>Bacteria</taxon>
        <taxon>Bacillati</taxon>
        <taxon>Bacillota</taxon>
        <taxon>Bacilli</taxon>
        <taxon>Lactobacillales</taxon>
        <taxon>Enterococcaceae</taxon>
        <taxon>Enterococcus</taxon>
    </lineage>
</organism>
<comment type="caution">
    <text evidence="2">The sequence shown here is derived from an EMBL/GenBank/DDBJ whole genome shotgun (WGS) entry which is preliminary data.</text>
</comment>
<reference evidence="2 3" key="1">
    <citation type="submission" date="2024-02" db="EMBL/GenBank/DDBJ databases">
        <title>The Genome Sequence of Enterococcus sp. DIV0159.</title>
        <authorList>
            <person name="Earl A."/>
            <person name="Manson A."/>
            <person name="Gilmore M."/>
            <person name="Sanders J."/>
            <person name="Shea T."/>
            <person name="Howe W."/>
            <person name="Livny J."/>
            <person name="Cuomo C."/>
            <person name="Neafsey D."/>
            <person name="Birren B."/>
        </authorList>
    </citation>
    <scope>NUCLEOTIDE SEQUENCE [LARGE SCALE GENOMIC DNA]</scope>
    <source>
        <strain evidence="2 3">665A</strain>
    </source>
</reference>
<evidence type="ECO:0008006" key="4">
    <source>
        <dbReference type="Google" id="ProtNLM"/>
    </source>
</evidence>
<accession>A0ABV0ERP1</accession>
<dbReference type="EMBL" id="JAFREL020000001">
    <property type="protein sequence ID" value="MEO1770017.1"/>
    <property type="molecule type" value="Genomic_DNA"/>
</dbReference>
<name>A0ABV0ERP1_9ENTE</name>
<protein>
    <recommendedName>
        <fullName evidence="4">Fimbrial assembly protein (PilN)</fullName>
    </recommendedName>
</protein>
<dbReference type="RefSeq" id="WP_207704607.1">
    <property type="nucleotide sequence ID" value="NZ_JAFREL020000001.1"/>
</dbReference>